<keyword evidence="1" id="KW-1133">Transmembrane helix</keyword>
<keyword evidence="1" id="KW-0812">Transmembrane</keyword>
<gene>
    <name evidence="2" type="ORF">B1P95_21930</name>
</gene>
<feature type="non-terminal residue" evidence="2">
    <location>
        <position position="1"/>
    </location>
</feature>
<evidence type="ECO:0000313" key="2">
    <source>
        <dbReference type="EMBL" id="OOL58646.1"/>
    </source>
</evidence>
<comment type="caution">
    <text evidence="2">The sequence shown here is derived from an EMBL/GenBank/DDBJ whole genome shotgun (WGS) entry which is preliminary data.</text>
</comment>
<sequence length="29" mass="3272">ENQKWSWRTIAGIGVSVVVYLFTKYLGGV</sequence>
<dbReference type="Proteomes" id="UP000191171">
    <property type="component" value="Unassembled WGS sequence"/>
</dbReference>
<reference evidence="2 3" key="1">
    <citation type="submission" date="2017-02" db="EMBL/GenBank/DDBJ databases">
        <title>Clonality and virulence of isolates of VRE in Hematopoietic Stem Cell Transplanted (HSCT) patients.</title>
        <authorList>
            <person name="Marchi A.P."/>
            <person name="Martins R.C."/>
            <person name="Marie S.K."/>
            <person name="Levin A.S."/>
            <person name="Costa S.F."/>
        </authorList>
    </citation>
    <scope>NUCLEOTIDE SEQUENCE [LARGE SCALE GENOMIC DNA]</scope>
    <source>
        <strain evidence="2 3">LIM1759</strain>
    </source>
</reference>
<name>A0A1S8ITV0_ENTFC</name>
<dbReference type="EMBL" id="MVGJ01001238">
    <property type="protein sequence ID" value="OOL58646.1"/>
    <property type="molecule type" value="Genomic_DNA"/>
</dbReference>
<feature type="transmembrane region" description="Helical" evidence="1">
    <location>
        <begin position="6"/>
        <end position="23"/>
    </location>
</feature>
<proteinExistence type="predicted"/>
<keyword evidence="1" id="KW-0472">Membrane</keyword>
<organism evidence="2 3">
    <name type="scientific">Enterococcus faecium</name>
    <name type="common">Streptococcus faecium</name>
    <dbReference type="NCBI Taxonomy" id="1352"/>
    <lineage>
        <taxon>Bacteria</taxon>
        <taxon>Bacillati</taxon>
        <taxon>Bacillota</taxon>
        <taxon>Bacilli</taxon>
        <taxon>Lactobacillales</taxon>
        <taxon>Enterococcaceae</taxon>
        <taxon>Enterococcus</taxon>
    </lineage>
</organism>
<evidence type="ECO:0000256" key="1">
    <source>
        <dbReference type="SAM" id="Phobius"/>
    </source>
</evidence>
<dbReference type="AlphaFoldDB" id="A0A1S8ITV0"/>
<evidence type="ECO:0000313" key="3">
    <source>
        <dbReference type="Proteomes" id="UP000191171"/>
    </source>
</evidence>
<accession>A0A1S8ITV0</accession>
<protein>
    <submittedName>
        <fullName evidence="2">Holin</fullName>
    </submittedName>
</protein>